<keyword evidence="8" id="KW-1015">Disulfide bond</keyword>
<evidence type="ECO:0000313" key="13">
    <source>
        <dbReference type="Proteomes" id="UP000612233"/>
    </source>
</evidence>
<feature type="compositionally biased region" description="Polar residues" evidence="9">
    <location>
        <begin position="174"/>
        <end position="184"/>
    </location>
</feature>
<name>A0A927BDY5_9BACT</name>
<dbReference type="EMBL" id="JACXAD010000011">
    <property type="protein sequence ID" value="MBD2768525.1"/>
    <property type="molecule type" value="Genomic_DNA"/>
</dbReference>
<accession>A0A927BDY5</accession>
<keyword evidence="2" id="KW-0645">Protease</keyword>
<evidence type="ECO:0000256" key="6">
    <source>
        <dbReference type="ARBA" id="ARBA00022833"/>
    </source>
</evidence>
<dbReference type="Gene3D" id="3.40.390.10">
    <property type="entry name" value="Collagenase (Catalytic Domain)"/>
    <property type="match status" value="1"/>
</dbReference>
<evidence type="ECO:0000256" key="3">
    <source>
        <dbReference type="ARBA" id="ARBA00022723"/>
    </source>
</evidence>
<keyword evidence="7" id="KW-0482">Metalloprotease</keyword>
<keyword evidence="5" id="KW-0378">Hydrolase</keyword>
<evidence type="ECO:0000259" key="11">
    <source>
        <dbReference type="Pfam" id="PF18962"/>
    </source>
</evidence>
<keyword evidence="4" id="KW-0732">Signal</keyword>
<sequence>MIDILYAKASHEDFLSTALCQRFRVKSLRMVFGLSLGLALAAMAPALGQRSCGSDYEQQYQNATPDIQQQMTAIEQQTRQYQLDITNRTALASIITIPVVVHVLYRTPSENVSDAQIQSQIDVLNEDFRKLNADVSNTPAAFANLAADMELQFVLASLDPNGNPTTGIERKPSTRTTWGTSNDMKSTSTGGLNAWPAGQYLNLWVCNIGGGILGYAQFPGGAASTNGVVITTTGFGRGGSAVAPFHLGRTATHEVGHWLNLRHIWGDAYCGNDLVADTPTQQTSNFGCPAFPHLTCGNTTSGDMFMNYMDYTNDPCMFMFTTGQKDRAQALFADGGPYQSFTACPNQLFISQPLTSSGRYKASSAVVGSGPISTGLGVVYQSGNEVVLNPGFFVDGSGGGSFRAVIADCSVNARSAEGDRLLSTQAGSQAATTRKQFTLEVYPNPVSEDLHVIVAQSKAYSARIYNSLGSEVQRVNLQPGQTKVDVRRLPPGIYYIHTTSESGLTTARFQVSR</sequence>
<evidence type="ECO:0000256" key="1">
    <source>
        <dbReference type="ARBA" id="ARBA00008721"/>
    </source>
</evidence>
<protein>
    <submittedName>
        <fullName evidence="12">T9SS type A sorting domain-containing protein</fullName>
    </submittedName>
</protein>
<dbReference type="NCBIfam" id="NF045639">
    <property type="entry name" value="GCX_COOH"/>
    <property type="match status" value="1"/>
</dbReference>
<dbReference type="InterPro" id="IPR024079">
    <property type="entry name" value="MetalloPept_cat_dom_sf"/>
</dbReference>
<evidence type="ECO:0000256" key="8">
    <source>
        <dbReference type="ARBA" id="ARBA00023157"/>
    </source>
</evidence>
<dbReference type="CDD" id="cd04275">
    <property type="entry name" value="ZnMc_pappalysin_like"/>
    <property type="match status" value="1"/>
</dbReference>
<comment type="caution">
    <text evidence="12">The sequence shown here is derived from an EMBL/GenBank/DDBJ whole genome shotgun (WGS) entry which is preliminary data.</text>
</comment>
<dbReference type="InterPro" id="IPR055015">
    <property type="entry name" value="GCX_COOH"/>
</dbReference>
<evidence type="ECO:0000259" key="10">
    <source>
        <dbReference type="Pfam" id="PF05572"/>
    </source>
</evidence>
<dbReference type="InterPro" id="IPR026444">
    <property type="entry name" value="Secre_tail"/>
</dbReference>
<gene>
    <name evidence="12" type="ORF">IC235_11560</name>
</gene>
<feature type="domain" description="Peptidase M43 pregnancy-associated plasma-A" evidence="10">
    <location>
        <begin position="194"/>
        <end position="330"/>
    </location>
</feature>
<dbReference type="RefSeq" id="WP_191005336.1">
    <property type="nucleotide sequence ID" value="NZ_JACXAD010000011.1"/>
</dbReference>
<feature type="domain" description="Secretion system C-terminal sorting" evidence="11">
    <location>
        <begin position="441"/>
        <end position="509"/>
    </location>
</feature>
<dbReference type="GO" id="GO:0008237">
    <property type="term" value="F:metallopeptidase activity"/>
    <property type="evidence" value="ECO:0007669"/>
    <property type="project" value="UniProtKB-KW"/>
</dbReference>
<dbReference type="NCBIfam" id="TIGR04183">
    <property type="entry name" value="Por_Secre_tail"/>
    <property type="match status" value="1"/>
</dbReference>
<evidence type="ECO:0000256" key="5">
    <source>
        <dbReference type="ARBA" id="ARBA00022801"/>
    </source>
</evidence>
<feature type="region of interest" description="Disordered" evidence="9">
    <location>
        <begin position="162"/>
        <end position="184"/>
    </location>
</feature>
<evidence type="ECO:0000256" key="9">
    <source>
        <dbReference type="SAM" id="MobiDB-lite"/>
    </source>
</evidence>
<dbReference type="PANTHER" id="PTHR47466">
    <property type="match status" value="1"/>
</dbReference>
<comment type="similarity">
    <text evidence="1">Belongs to the peptidase M43B family.</text>
</comment>
<dbReference type="PANTHER" id="PTHR47466:SF1">
    <property type="entry name" value="METALLOPROTEASE MEP1 (AFU_ORTHOLOGUE AFUA_1G07730)-RELATED"/>
    <property type="match status" value="1"/>
</dbReference>
<proteinExistence type="inferred from homology"/>
<dbReference type="GO" id="GO:0006508">
    <property type="term" value="P:proteolysis"/>
    <property type="evidence" value="ECO:0007669"/>
    <property type="project" value="UniProtKB-KW"/>
</dbReference>
<dbReference type="SUPFAM" id="SSF55486">
    <property type="entry name" value="Metalloproteases ('zincins'), catalytic domain"/>
    <property type="match status" value="1"/>
</dbReference>
<keyword evidence="13" id="KW-1185">Reference proteome</keyword>
<keyword evidence="3" id="KW-0479">Metal-binding</keyword>
<reference evidence="12" key="1">
    <citation type="submission" date="2020-09" db="EMBL/GenBank/DDBJ databases">
        <authorList>
            <person name="Kim M.K."/>
        </authorList>
    </citation>
    <scope>NUCLEOTIDE SEQUENCE</scope>
    <source>
        <strain evidence="12">BT664</strain>
    </source>
</reference>
<evidence type="ECO:0000256" key="2">
    <source>
        <dbReference type="ARBA" id="ARBA00022670"/>
    </source>
</evidence>
<dbReference type="Pfam" id="PF18962">
    <property type="entry name" value="Por_Secre_tail"/>
    <property type="match status" value="1"/>
</dbReference>
<dbReference type="Pfam" id="PF05572">
    <property type="entry name" value="Peptidase_M43"/>
    <property type="match status" value="1"/>
</dbReference>
<keyword evidence="6" id="KW-0862">Zinc</keyword>
<evidence type="ECO:0000313" key="12">
    <source>
        <dbReference type="EMBL" id="MBD2768525.1"/>
    </source>
</evidence>
<evidence type="ECO:0000256" key="4">
    <source>
        <dbReference type="ARBA" id="ARBA00022729"/>
    </source>
</evidence>
<dbReference type="InterPro" id="IPR008754">
    <property type="entry name" value="Peptidase_M43"/>
</dbReference>
<dbReference type="GO" id="GO:0046872">
    <property type="term" value="F:metal ion binding"/>
    <property type="evidence" value="ECO:0007669"/>
    <property type="project" value="UniProtKB-KW"/>
</dbReference>
<dbReference type="Proteomes" id="UP000612233">
    <property type="component" value="Unassembled WGS sequence"/>
</dbReference>
<organism evidence="12 13">
    <name type="scientific">Hymenobacter montanus</name>
    <dbReference type="NCBI Taxonomy" id="2771359"/>
    <lineage>
        <taxon>Bacteria</taxon>
        <taxon>Pseudomonadati</taxon>
        <taxon>Bacteroidota</taxon>
        <taxon>Cytophagia</taxon>
        <taxon>Cytophagales</taxon>
        <taxon>Hymenobacteraceae</taxon>
        <taxon>Hymenobacter</taxon>
    </lineage>
</organism>
<dbReference type="AlphaFoldDB" id="A0A927BDY5"/>
<evidence type="ECO:0000256" key="7">
    <source>
        <dbReference type="ARBA" id="ARBA00023049"/>
    </source>
</evidence>